<evidence type="ECO:0000313" key="1">
    <source>
        <dbReference type="EMBL" id="TVM28791.1"/>
    </source>
</evidence>
<comment type="caution">
    <text evidence="1">The sequence shown here is derived from an EMBL/GenBank/DDBJ whole genome shotgun (WGS) entry which is preliminary data.</text>
</comment>
<gene>
    <name evidence="1" type="ORF">DQK91_22195</name>
</gene>
<name>A0A6P1ZBP7_9BACT</name>
<organism evidence="1 2">
    <name type="scientific">Oceanidesulfovibrio marinus</name>
    <dbReference type="NCBI Taxonomy" id="370038"/>
    <lineage>
        <taxon>Bacteria</taxon>
        <taxon>Pseudomonadati</taxon>
        <taxon>Thermodesulfobacteriota</taxon>
        <taxon>Desulfovibrionia</taxon>
        <taxon>Desulfovibrionales</taxon>
        <taxon>Desulfovibrionaceae</taxon>
        <taxon>Oceanidesulfovibrio</taxon>
    </lineage>
</organism>
<dbReference type="EMBL" id="QMIF01000096">
    <property type="protein sequence ID" value="TVM28791.1"/>
    <property type="molecule type" value="Genomic_DNA"/>
</dbReference>
<protein>
    <submittedName>
        <fullName evidence="1">Uncharacterized protein</fullName>
    </submittedName>
</protein>
<dbReference type="AlphaFoldDB" id="A0A6P1ZBP7"/>
<reference evidence="1 2" key="1">
    <citation type="submission" date="2018-06" db="EMBL/GenBank/DDBJ databases">
        <title>Complete genome of Desulfovibrio marinus P48SEP.</title>
        <authorList>
            <person name="Crispim J.S."/>
            <person name="Vidigal P.M.P."/>
            <person name="Silva L.C.F."/>
            <person name="Araujo L.C."/>
            <person name="Laguardia C.N."/>
            <person name="Dias R.S."/>
            <person name="Sousa M.P."/>
            <person name="Paula S.O."/>
            <person name="Silva C."/>
        </authorList>
    </citation>
    <scope>NUCLEOTIDE SEQUENCE [LARGE SCALE GENOMIC DNA]</scope>
    <source>
        <strain evidence="1 2">P48SEP</strain>
    </source>
</reference>
<proteinExistence type="predicted"/>
<evidence type="ECO:0000313" key="2">
    <source>
        <dbReference type="Proteomes" id="UP000434052"/>
    </source>
</evidence>
<dbReference type="Proteomes" id="UP000434052">
    <property type="component" value="Unassembled WGS sequence"/>
</dbReference>
<sequence>MQRLILDRLEQVMNQDHDGTQRQAASEPYLNQTLENLDEDRMNEFRNVCHDAALSDDEKLFSPG</sequence>
<accession>A0A6P1ZBP7</accession>